<evidence type="ECO:0000313" key="2">
    <source>
        <dbReference type="EMBL" id="QHT09803.1"/>
    </source>
</evidence>
<accession>A0A6C0D012</accession>
<dbReference type="EMBL" id="MN739515">
    <property type="protein sequence ID" value="QHT09803.1"/>
    <property type="molecule type" value="Genomic_DNA"/>
</dbReference>
<keyword evidence="1" id="KW-0472">Membrane</keyword>
<sequence length="202" mass="23063">MTSVEKTYTLNKIQQLVDLNGDTTNFDLTFTVVTHDKSPFEALVVDQKTLDSDKDIEFKKADGTISGNIVTDNGNYQNYFLILKSDKPTECTVKIDKKEIPERQESNSLPSLPHTLNDSHEISTSFFNIRNILICLAITGLLVFLYYYFNTKKDELPIKSYIQAKNEDIHINLPMQTVDPIQTIVAKPLTLMDRLNKLNIDE</sequence>
<keyword evidence="1" id="KW-1133">Transmembrane helix</keyword>
<evidence type="ECO:0000256" key="1">
    <source>
        <dbReference type="SAM" id="Phobius"/>
    </source>
</evidence>
<feature type="transmembrane region" description="Helical" evidence="1">
    <location>
        <begin position="129"/>
        <end position="149"/>
    </location>
</feature>
<dbReference type="AlphaFoldDB" id="A0A6C0D012"/>
<name>A0A6C0D012_9ZZZZ</name>
<protein>
    <submittedName>
        <fullName evidence="2">Uncharacterized protein</fullName>
    </submittedName>
</protein>
<keyword evidence="1" id="KW-0812">Transmembrane</keyword>
<organism evidence="2">
    <name type="scientific">viral metagenome</name>
    <dbReference type="NCBI Taxonomy" id="1070528"/>
    <lineage>
        <taxon>unclassified sequences</taxon>
        <taxon>metagenomes</taxon>
        <taxon>organismal metagenomes</taxon>
    </lineage>
</organism>
<proteinExistence type="predicted"/>
<reference evidence="2" key="1">
    <citation type="journal article" date="2020" name="Nature">
        <title>Giant virus diversity and host interactions through global metagenomics.</title>
        <authorList>
            <person name="Schulz F."/>
            <person name="Roux S."/>
            <person name="Paez-Espino D."/>
            <person name="Jungbluth S."/>
            <person name="Walsh D.A."/>
            <person name="Denef V.J."/>
            <person name="McMahon K.D."/>
            <person name="Konstantinidis K.T."/>
            <person name="Eloe-Fadrosh E.A."/>
            <person name="Kyrpides N.C."/>
            <person name="Woyke T."/>
        </authorList>
    </citation>
    <scope>NUCLEOTIDE SEQUENCE</scope>
    <source>
        <strain evidence="2">GVMAG-M-3300023174-102</strain>
    </source>
</reference>